<protein>
    <recommendedName>
        <fullName evidence="7">Shikimate kinase</fullName>
        <shortName evidence="7">SK</shortName>
        <ecNumber evidence="7">2.7.1.71</ecNumber>
    </recommendedName>
</protein>
<dbReference type="Gene3D" id="3.40.50.300">
    <property type="entry name" value="P-loop containing nucleotide triphosphate hydrolases"/>
    <property type="match status" value="1"/>
</dbReference>
<reference evidence="8 9" key="1">
    <citation type="submission" date="2013-08" db="EMBL/GenBank/DDBJ databases">
        <title>The genome sequence of Skermanella stibiiresistens.</title>
        <authorList>
            <person name="Zhu W."/>
            <person name="Wang G."/>
        </authorList>
    </citation>
    <scope>NUCLEOTIDE SEQUENCE [LARGE SCALE GENOMIC DNA]</scope>
    <source>
        <strain evidence="8 9">SB22</strain>
    </source>
</reference>
<comment type="catalytic activity">
    <reaction evidence="7">
        <text>shikimate + ATP = 3-phosphoshikimate + ADP + H(+)</text>
        <dbReference type="Rhea" id="RHEA:13121"/>
        <dbReference type="ChEBI" id="CHEBI:15378"/>
        <dbReference type="ChEBI" id="CHEBI:30616"/>
        <dbReference type="ChEBI" id="CHEBI:36208"/>
        <dbReference type="ChEBI" id="CHEBI:145989"/>
        <dbReference type="ChEBI" id="CHEBI:456216"/>
        <dbReference type="EC" id="2.7.1.71"/>
    </reaction>
</comment>
<comment type="subunit">
    <text evidence="7">Monomer.</text>
</comment>
<evidence type="ECO:0000256" key="4">
    <source>
        <dbReference type="ARBA" id="ARBA00022777"/>
    </source>
</evidence>
<evidence type="ECO:0000256" key="7">
    <source>
        <dbReference type="HAMAP-Rule" id="MF_00109"/>
    </source>
</evidence>
<dbReference type="PANTHER" id="PTHR21087">
    <property type="entry name" value="SHIKIMATE KINASE"/>
    <property type="match status" value="1"/>
</dbReference>
<keyword evidence="9" id="KW-1185">Reference proteome</keyword>
<dbReference type="HAMAP" id="MF_00109">
    <property type="entry name" value="Shikimate_kinase"/>
    <property type="match status" value="1"/>
</dbReference>
<comment type="pathway">
    <text evidence="7">Metabolic intermediate biosynthesis; chorismate biosynthesis; chorismate from D-erythrose 4-phosphate and phosphoenolpyruvate: step 5/7.</text>
</comment>
<feature type="binding site" evidence="7">
    <location>
        <position position="34"/>
    </location>
    <ligand>
        <name>substrate</name>
    </ligand>
</feature>
<keyword evidence="7" id="KW-0479">Metal-binding</keyword>
<evidence type="ECO:0000313" key="9">
    <source>
        <dbReference type="Proteomes" id="UP000019486"/>
    </source>
</evidence>
<keyword evidence="3 7" id="KW-0547">Nucleotide-binding</keyword>
<dbReference type="EC" id="2.7.1.71" evidence="7"/>
<keyword evidence="5 7" id="KW-0067">ATP-binding</keyword>
<feature type="binding site" evidence="7">
    <location>
        <position position="81"/>
    </location>
    <ligand>
        <name>substrate</name>
    </ligand>
</feature>
<dbReference type="InterPro" id="IPR027417">
    <property type="entry name" value="P-loop_NTPase"/>
</dbReference>
<keyword evidence="7" id="KW-0963">Cytoplasm</keyword>
<dbReference type="UniPathway" id="UPA00053">
    <property type="reaction ID" value="UER00088"/>
</dbReference>
<comment type="function">
    <text evidence="7">Catalyzes the specific phosphorylation of the 3-hydroxyl group of shikimic acid using ATP as a cosubstrate.</text>
</comment>
<evidence type="ECO:0000256" key="5">
    <source>
        <dbReference type="ARBA" id="ARBA00022840"/>
    </source>
</evidence>
<evidence type="ECO:0000256" key="3">
    <source>
        <dbReference type="ARBA" id="ARBA00022741"/>
    </source>
</evidence>
<dbReference type="NCBIfam" id="NF010552">
    <property type="entry name" value="PRK13946.1"/>
    <property type="match status" value="1"/>
</dbReference>
<dbReference type="Pfam" id="PF01202">
    <property type="entry name" value="SKI"/>
    <property type="match status" value="1"/>
</dbReference>
<dbReference type="InterPro" id="IPR031322">
    <property type="entry name" value="Shikimate/glucono_kinase"/>
</dbReference>
<dbReference type="CDD" id="cd00464">
    <property type="entry name" value="SK"/>
    <property type="match status" value="1"/>
</dbReference>
<sequence length="179" mass="19972">MPRTVVLVGLMGAGKTSIGRRLAARLNLPFRDADNEIETAAGRTIEEIFERFGEAEFRAGERRVIGRLLQDNPPHILATGGGAYMDPETRALIRDHGISLWLRAELDVLLARTSRRNNRPLLKQGNPREILSRLIDLRHPVYAEADITVDSIDAPPEETVERVLRALETHPGVQVTGRD</sequence>
<dbReference type="GO" id="GO:0000287">
    <property type="term" value="F:magnesium ion binding"/>
    <property type="evidence" value="ECO:0007669"/>
    <property type="project" value="UniProtKB-UniRule"/>
</dbReference>
<evidence type="ECO:0000256" key="1">
    <source>
        <dbReference type="ARBA" id="ARBA00022605"/>
    </source>
</evidence>
<dbReference type="AlphaFoldDB" id="W9HFS0"/>
<dbReference type="InterPro" id="IPR000623">
    <property type="entry name" value="Shikimate_kinase/TSH1"/>
</dbReference>
<feature type="binding site" evidence="7">
    <location>
        <position position="16"/>
    </location>
    <ligand>
        <name>Mg(2+)</name>
        <dbReference type="ChEBI" id="CHEBI:18420"/>
    </ligand>
</feature>
<evidence type="ECO:0000256" key="2">
    <source>
        <dbReference type="ARBA" id="ARBA00022679"/>
    </source>
</evidence>
<dbReference type="PATRIC" id="fig|1385369.3.peg.479"/>
<dbReference type="PRINTS" id="PR01100">
    <property type="entry name" value="SHIKIMTKNASE"/>
</dbReference>
<dbReference type="GO" id="GO:0008652">
    <property type="term" value="P:amino acid biosynthetic process"/>
    <property type="evidence" value="ECO:0007669"/>
    <property type="project" value="UniProtKB-KW"/>
</dbReference>
<feature type="binding site" evidence="7">
    <location>
        <position position="119"/>
    </location>
    <ligand>
        <name>ATP</name>
        <dbReference type="ChEBI" id="CHEBI:30616"/>
    </ligand>
</feature>
<keyword evidence="1 7" id="KW-0028">Amino-acid biosynthesis</keyword>
<evidence type="ECO:0000256" key="6">
    <source>
        <dbReference type="ARBA" id="ARBA00023141"/>
    </source>
</evidence>
<evidence type="ECO:0000313" key="8">
    <source>
        <dbReference type="EMBL" id="EWY42733.1"/>
    </source>
</evidence>
<name>W9HFS0_9PROT</name>
<comment type="caution">
    <text evidence="8">The sequence shown here is derived from an EMBL/GenBank/DDBJ whole genome shotgun (WGS) entry which is preliminary data.</text>
</comment>
<dbReference type="GO" id="GO:0009073">
    <property type="term" value="P:aromatic amino acid family biosynthetic process"/>
    <property type="evidence" value="ECO:0007669"/>
    <property type="project" value="UniProtKB-KW"/>
</dbReference>
<comment type="similarity">
    <text evidence="7">Belongs to the shikimate kinase family.</text>
</comment>
<comment type="cofactor">
    <cofactor evidence="7">
        <name>Mg(2+)</name>
        <dbReference type="ChEBI" id="CHEBI:18420"/>
    </cofactor>
    <text evidence="7">Binds 1 Mg(2+) ion per subunit.</text>
</comment>
<dbReference type="EMBL" id="AVFL01000001">
    <property type="protein sequence ID" value="EWY42733.1"/>
    <property type="molecule type" value="Genomic_DNA"/>
</dbReference>
<accession>W9HFS0</accession>
<gene>
    <name evidence="7" type="primary">aroK</name>
    <name evidence="8" type="ORF">N825_02430</name>
</gene>
<comment type="subcellular location">
    <subcellularLocation>
        <location evidence="7">Cytoplasm</location>
    </subcellularLocation>
</comment>
<feature type="binding site" evidence="7">
    <location>
        <begin position="12"/>
        <end position="17"/>
    </location>
    <ligand>
        <name>ATP</name>
        <dbReference type="ChEBI" id="CHEBI:30616"/>
    </ligand>
</feature>
<keyword evidence="2 7" id="KW-0808">Transferase</keyword>
<dbReference type="PANTHER" id="PTHR21087:SF16">
    <property type="entry name" value="SHIKIMATE KINASE 1, CHLOROPLASTIC"/>
    <property type="match status" value="1"/>
</dbReference>
<dbReference type="GO" id="GO:0005524">
    <property type="term" value="F:ATP binding"/>
    <property type="evidence" value="ECO:0007669"/>
    <property type="project" value="UniProtKB-UniRule"/>
</dbReference>
<dbReference type="GO" id="GO:0009423">
    <property type="term" value="P:chorismate biosynthetic process"/>
    <property type="evidence" value="ECO:0007669"/>
    <property type="project" value="UniProtKB-UniRule"/>
</dbReference>
<dbReference type="Proteomes" id="UP000019486">
    <property type="component" value="Unassembled WGS sequence"/>
</dbReference>
<organism evidence="8 9">
    <name type="scientific">Skermanella stibiiresistens SB22</name>
    <dbReference type="NCBI Taxonomy" id="1385369"/>
    <lineage>
        <taxon>Bacteria</taxon>
        <taxon>Pseudomonadati</taxon>
        <taxon>Pseudomonadota</taxon>
        <taxon>Alphaproteobacteria</taxon>
        <taxon>Rhodospirillales</taxon>
        <taxon>Azospirillaceae</taxon>
        <taxon>Skermanella</taxon>
    </lineage>
</organism>
<dbReference type="SUPFAM" id="SSF52540">
    <property type="entry name" value="P-loop containing nucleoside triphosphate hydrolases"/>
    <property type="match status" value="1"/>
</dbReference>
<feature type="binding site" evidence="7">
    <location>
        <position position="58"/>
    </location>
    <ligand>
        <name>substrate</name>
    </ligand>
</feature>
<dbReference type="GO" id="GO:0005829">
    <property type="term" value="C:cytosol"/>
    <property type="evidence" value="ECO:0007669"/>
    <property type="project" value="TreeGrafter"/>
</dbReference>
<dbReference type="GO" id="GO:0004765">
    <property type="term" value="F:shikimate kinase activity"/>
    <property type="evidence" value="ECO:0007669"/>
    <property type="project" value="UniProtKB-UniRule"/>
</dbReference>
<proteinExistence type="inferred from homology"/>
<keyword evidence="7" id="KW-0460">Magnesium</keyword>
<dbReference type="STRING" id="1385369.N825_02430"/>
<feature type="binding site" evidence="7">
    <location>
        <position position="138"/>
    </location>
    <ligand>
        <name>substrate</name>
    </ligand>
</feature>
<comment type="caution">
    <text evidence="7">Lacks conserved residue(s) required for the propagation of feature annotation.</text>
</comment>
<keyword evidence="6 7" id="KW-0057">Aromatic amino acid biosynthesis</keyword>
<keyword evidence="4 7" id="KW-0418">Kinase</keyword>